<evidence type="ECO:0000256" key="1">
    <source>
        <dbReference type="SAM" id="Phobius"/>
    </source>
</evidence>
<keyword evidence="1" id="KW-0472">Membrane</keyword>
<organism evidence="2 3">
    <name type="scientific">Massilia phyllostachyos</name>
    <dbReference type="NCBI Taxonomy" id="2898585"/>
    <lineage>
        <taxon>Bacteria</taxon>
        <taxon>Pseudomonadati</taxon>
        <taxon>Pseudomonadota</taxon>
        <taxon>Betaproteobacteria</taxon>
        <taxon>Burkholderiales</taxon>
        <taxon>Oxalobacteraceae</taxon>
        <taxon>Telluria group</taxon>
        <taxon>Massilia</taxon>
    </lineage>
</organism>
<proteinExistence type="predicted"/>
<keyword evidence="3" id="KW-1185">Reference proteome</keyword>
<sequence>MTWNDLPIVCWALSTLICLARRQWIDATWSACFGIFMLMDRYFPTSSPWLRYGFFVAGAALVVSRVMKDDGKYKKSLVDR</sequence>
<name>A0ABS8Q3D0_9BURK</name>
<evidence type="ECO:0000313" key="2">
    <source>
        <dbReference type="EMBL" id="MCD2516252.1"/>
    </source>
</evidence>
<gene>
    <name evidence="2" type="ORF">LQ564_07970</name>
</gene>
<keyword evidence="1" id="KW-0812">Transmembrane</keyword>
<feature type="transmembrane region" description="Helical" evidence="1">
    <location>
        <begin position="49"/>
        <end position="67"/>
    </location>
</feature>
<accession>A0ABS8Q3D0</accession>
<evidence type="ECO:0000313" key="3">
    <source>
        <dbReference type="Proteomes" id="UP001179361"/>
    </source>
</evidence>
<dbReference type="RefSeq" id="WP_231057577.1">
    <property type="nucleotide sequence ID" value="NZ_JAJNOC010000002.1"/>
</dbReference>
<protein>
    <submittedName>
        <fullName evidence="2">Uncharacterized protein</fullName>
    </submittedName>
</protein>
<dbReference type="Proteomes" id="UP001179361">
    <property type="component" value="Unassembled WGS sequence"/>
</dbReference>
<comment type="caution">
    <text evidence="2">The sequence shown here is derived from an EMBL/GenBank/DDBJ whole genome shotgun (WGS) entry which is preliminary data.</text>
</comment>
<dbReference type="EMBL" id="JAJNOC010000002">
    <property type="protein sequence ID" value="MCD2516252.1"/>
    <property type="molecule type" value="Genomic_DNA"/>
</dbReference>
<reference evidence="2" key="1">
    <citation type="submission" date="2021-11" db="EMBL/GenBank/DDBJ databases">
        <title>The complete genome of Massilia sp sp. G4R7.</title>
        <authorList>
            <person name="Liu L."/>
            <person name="Yue J."/>
            <person name="Yuan J."/>
            <person name="Yang F."/>
            <person name="Li L."/>
        </authorList>
    </citation>
    <scope>NUCLEOTIDE SEQUENCE</scope>
    <source>
        <strain evidence="2">G4R7</strain>
    </source>
</reference>
<keyword evidence="1" id="KW-1133">Transmembrane helix</keyword>